<keyword evidence="2" id="KW-1133">Transmembrane helix</keyword>
<dbReference type="PANTHER" id="PTHR34370:SF2">
    <property type="entry name" value="GAG-POL POLYPROTEIN_RETROTRANSPOSON"/>
    <property type="match status" value="1"/>
</dbReference>
<feature type="region of interest" description="Disordered" evidence="1">
    <location>
        <begin position="251"/>
        <end position="272"/>
    </location>
</feature>
<evidence type="ECO:0008006" key="6">
    <source>
        <dbReference type="Google" id="ProtNLM"/>
    </source>
</evidence>
<evidence type="ECO:0000256" key="1">
    <source>
        <dbReference type="SAM" id="MobiDB-lite"/>
    </source>
</evidence>
<dbReference type="Proteomes" id="UP001295423">
    <property type="component" value="Unassembled WGS sequence"/>
</dbReference>
<gene>
    <name evidence="4" type="ORF">CYCCA115_LOCUS9241</name>
</gene>
<evidence type="ECO:0000313" key="5">
    <source>
        <dbReference type="Proteomes" id="UP001295423"/>
    </source>
</evidence>
<keyword evidence="5" id="KW-1185">Reference proteome</keyword>
<evidence type="ECO:0000256" key="2">
    <source>
        <dbReference type="SAM" id="Phobius"/>
    </source>
</evidence>
<name>A0AAD2CUD2_9STRA</name>
<proteinExistence type="predicted"/>
<organism evidence="4 5">
    <name type="scientific">Cylindrotheca closterium</name>
    <dbReference type="NCBI Taxonomy" id="2856"/>
    <lineage>
        <taxon>Eukaryota</taxon>
        <taxon>Sar</taxon>
        <taxon>Stramenopiles</taxon>
        <taxon>Ochrophyta</taxon>
        <taxon>Bacillariophyta</taxon>
        <taxon>Bacillariophyceae</taxon>
        <taxon>Bacillariophycidae</taxon>
        <taxon>Bacillariales</taxon>
        <taxon>Bacillariaceae</taxon>
        <taxon>Cylindrotheca</taxon>
    </lineage>
</organism>
<feature type="signal peptide" evidence="3">
    <location>
        <begin position="1"/>
        <end position="26"/>
    </location>
</feature>
<evidence type="ECO:0000256" key="3">
    <source>
        <dbReference type="SAM" id="SignalP"/>
    </source>
</evidence>
<keyword evidence="3" id="KW-0732">Signal</keyword>
<feature type="transmembrane region" description="Helical" evidence="2">
    <location>
        <begin position="411"/>
        <end position="437"/>
    </location>
</feature>
<dbReference type="PANTHER" id="PTHR34370">
    <property type="entry name" value="OS04G0600100 PROTEIN"/>
    <property type="match status" value="1"/>
</dbReference>
<feature type="chain" id="PRO_5042064670" description="Transmembrane protein" evidence="3">
    <location>
        <begin position="27"/>
        <end position="438"/>
    </location>
</feature>
<feature type="compositionally biased region" description="Low complexity" evidence="1">
    <location>
        <begin position="261"/>
        <end position="272"/>
    </location>
</feature>
<reference evidence="4" key="1">
    <citation type="submission" date="2023-08" db="EMBL/GenBank/DDBJ databases">
        <authorList>
            <person name="Audoor S."/>
            <person name="Bilcke G."/>
        </authorList>
    </citation>
    <scope>NUCLEOTIDE SEQUENCE</scope>
</reference>
<dbReference type="AlphaFoldDB" id="A0AAD2CUD2"/>
<evidence type="ECO:0000313" key="4">
    <source>
        <dbReference type="EMBL" id="CAJ1945097.1"/>
    </source>
</evidence>
<sequence length="438" mass="47704">MPLIVAAITHALLILSLKGNLLMACAFPSSKLLSLGLLQSNPIVRSTSNCFDPPSKIRNFELSSFISDGAMEQDLLSYLPKRGQAVPPDFLQLIRGATTRYSNPSSFAKGESLCGITHIMDVIDFEYKVSPNPPIAIRNVTYTNQRILTKLLSVCLFHQLPAPIVCEVLKEYDVRNEKSSNNNDVTNVEEEDCFRTCLQALKEDGWRAIAFPEGMRVQVRPGQVCSAWKDDLPSRKVTPEMAVALLEKAHVANNPPPPTSLPSDTDTSTRQTDTPIKKYKLVGPSFPRDRVTLASKIKTRITTILSKVRSKTQKLTEKLNQAGRAGFLAYGFLNFALYAGGTLLQWHHISISGPPTISSQLQKLGKALGTVYVGSQVTKLPRIALAVALAPVGNRSLDWLHEKLGVSEGTAFGILTAALIGSFLAVVGILIVGSALLE</sequence>
<keyword evidence="2" id="KW-0812">Transmembrane</keyword>
<protein>
    <recommendedName>
        <fullName evidence="6">Transmembrane protein</fullName>
    </recommendedName>
</protein>
<comment type="caution">
    <text evidence="4">The sequence shown here is derived from an EMBL/GenBank/DDBJ whole genome shotgun (WGS) entry which is preliminary data.</text>
</comment>
<accession>A0AAD2CUD2</accession>
<dbReference type="EMBL" id="CAKOGP040001335">
    <property type="protein sequence ID" value="CAJ1945097.1"/>
    <property type="molecule type" value="Genomic_DNA"/>
</dbReference>
<keyword evidence="2" id="KW-0472">Membrane</keyword>